<reference evidence="3 4" key="1">
    <citation type="submission" date="2017-07" db="EMBL/GenBank/DDBJ databases">
        <title>Leptospira spp. isolated from tropical soils.</title>
        <authorList>
            <person name="Thibeaux R."/>
            <person name="Iraola G."/>
            <person name="Ferres I."/>
            <person name="Bierque E."/>
            <person name="Girault D."/>
            <person name="Soupe-Gilbert M.-E."/>
            <person name="Picardeau M."/>
            <person name="Goarant C."/>
        </authorList>
    </citation>
    <scope>NUCLEOTIDE SEQUENCE [LARGE SCALE GENOMIC DNA]</scope>
    <source>
        <strain evidence="1 4">FH2-B-C1</strain>
        <strain evidence="2 3">FH2-B-D1</strain>
    </source>
</reference>
<evidence type="ECO:0000313" key="4">
    <source>
        <dbReference type="Proteomes" id="UP000232188"/>
    </source>
</evidence>
<dbReference type="EMBL" id="NPDV01000018">
    <property type="protein sequence ID" value="PJZ51913.1"/>
    <property type="molecule type" value="Genomic_DNA"/>
</dbReference>
<keyword evidence="3" id="KW-1185">Reference proteome</keyword>
<evidence type="ECO:0000313" key="1">
    <source>
        <dbReference type="EMBL" id="PJZ51913.1"/>
    </source>
</evidence>
<dbReference type="Proteomes" id="UP000232188">
    <property type="component" value="Unassembled WGS sequence"/>
</dbReference>
<sequence>MPKAPNSKKREDRFPSDTSFFEPVCIRKIHALDMKFTNELNLSFSLISARFVKILSILRL</sequence>
<dbReference type="AlphaFoldDB" id="A0A2M9YK53"/>
<dbReference type="Proteomes" id="UP000232149">
    <property type="component" value="Unassembled WGS sequence"/>
</dbReference>
<accession>A0A2M9YK53</accession>
<evidence type="ECO:0000313" key="3">
    <source>
        <dbReference type="Proteomes" id="UP000232149"/>
    </source>
</evidence>
<evidence type="ECO:0000313" key="2">
    <source>
        <dbReference type="EMBL" id="PJZ61637.1"/>
    </source>
</evidence>
<dbReference type="EMBL" id="NPDU01000028">
    <property type="protein sequence ID" value="PJZ61637.1"/>
    <property type="molecule type" value="Genomic_DNA"/>
</dbReference>
<gene>
    <name evidence="2" type="ORF">CH376_12155</name>
    <name evidence="1" type="ORF">CH380_17775</name>
</gene>
<organism evidence="1 4">
    <name type="scientific">Leptospira adleri</name>
    <dbReference type="NCBI Taxonomy" id="2023186"/>
    <lineage>
        <taxon>Bacteria</taxon>
        <taxon>Pseudomonadati</taxon>
        <taxon>Spirochaetota</taxon>
        <taxon>Spirochaetia</taxon>
        <taxon>Leptospirales</taxon>
        <taxon>Leptospiraceae</taxon>
        <taxon>Leptospira</taxon>
    </lineage>
</organism>
<comment type="caution">
    <text evidence="1">The sequence shown here is derived from an EMBL/GenBank/DDBJ whole genome shotgun (WGS) entry which is preliminary data.</text>
</comment>
<protein>
    <submittedName>
        <fullName evidence="1">Uncharacterized protein</fullName>
    </submittedName>
</protein>
<proteinExistence type="predicted"/>
<name>A0A2M9YK53_9LEPT</name>